<evidence type="ECO:0000313" key="2">
    <source>
        <dbReference type="Proteomes" id="UP001212841"/>
    </source>
</evidence>
<comment type="caution">
    <text evidence="1">The sequence shown here is derived from an EMBL/GenBank/DDBJ whole genome shotgun (WGS) entry which is preliminary data.</text>
</comment>
<dbReference type="AlphaFoldDB" id="A0AAD5X0D1"/>
<proteinExistence type="predicted"/>
<gene>
    <name evidence="1" type="ORF">HK097_009534</name>
</gene>
<organism evidence="1 2">
    <name type="scientific">Rhizophlyctis rosea</name>
    <dbReference type="NCBI Taxonomy" id="64517"/>
    <lineage>
        <taxon>Eukaryota</taxon>
        <taxon>Fungi</taxon>
        <taxon>Fungi incertae sedis</taxon>
        <taxon>Chytridiomycota</taxon>
        <taxon>Chytridiomycota incertae sedis</taxon>
        <taxon>Chytridiomycetes</taxon>
        <taxon>Rhizophlyctidales</taxon>
        <taxon>Rhizophlyctidaceae</taxon>
        <taxon>Rhizophlyctis</taxon>
    </lineage>
</organism>
<sequence length="183" mass="19927">MELLFLLGAVDVRYGGEHMLVLHIQCELALSFAEYAGSSAQADATIICGDIGVFLGRRGHEGRLMARGKRKAATKVGDLEERCVELGNVCRSMGGTLVVFEAGNAQSRGYECRYGRNQEGLAVLEMWRNVLEFCLGDGFYDQDSAYQIAASQSPAPPTLLRPFDRGVVTSCYASAEEKWAFAG</sequence>
<evidence type="ECO:0000313" key="1">
    <source>
        <dbReference type="EMBL" id="KAJ3049475.1"/>
    </source>
</evidence>
<protein>
    <submittedName>
        <fullName evidence="1">Uncharacterized protein</fullName>
    </submittedName>
</protein>
<dbReference type="EMBL" id="JADGJD010000639">
    <property type="protein sequence ID" value="KAJ3049475.1"/>
    <property type="molecule type" value="Genomic_DNA"/>
</dbReference>
<accession>A0AAD5X0D1</accession>
<dbReference type="Proteomes" id="UP001212841">
    <property type="component" value="Unassembled WGS sequence"/>
</dbReference>
<keyword evidence="2" id="KW-1185">Reference proteome</keyword>
<reference evidence="1" key="1">
    <citation type="submission" date="2020-05" db="EMBL/GenBank/DDBJ databases">
        <title>Phylogenomic resolution of chytrid fungi.</title>
        <authorList>
            <person name="Stajich J.E."/>
            <person name="Amses K."/>
            <person name="Simmons R."/>
            <person name="Seto K."/>
            <person name="Myers J."/>
            <person name="Bonds A."/>
            <person name="Quandt C.A."/>
            <person name="Barry K."/>
            <person name="Liu P."/>
            <person name="Grigoriev I."/>
            <person name="Longcore J.E."/>
            <person name="James T.Y."/>
        </authorList>
    </citation>
    <scope>NUCLEOTIDE SEQUENCE</scope>
    <source>
        <strain evidence="1">JEL0318</strain>
    </source>
</reference>
<name>A0AAD5X0D1_9FUNG</name>